<protein>
    <submittedName>
        <fullName evidence="2">Uncharacterized protein</fullName>
    </submittedName>
</protein>
<proteinExistence type="predicted"/>
<dbReference type="Proteomes" id="UP001302602">
    <property type="component" value="Unassembled WGS sequence"/>
</dbReference>
<evidence type="ECO:0000313" key="3">
    <source>
        <dbReference type="Proteomes" id="UP001302602"/>
    </source>
</evidence>
<comment type="caution">
    <text evidence="2">The sequence shown here is derived from an EMBL/GenBank/DDBJ whole genome shotgun (WGS) entry which is preliminary data.</text>
</comment>
<reference evidence="2" key="1">
    <citation type="journal article" date="2023" name="Mol. Phylogenet. Evol.">
        <title>Genome-scale phylogeny and comparative genomics of the fungal order Sordariales.</title>
        <authorList>
            <person name="Hensen N."/>
            <person name="Bonometti L."/>
            <person name="Westerberg I."/>
            <person name="Brannstrom I.O."/>
            <person name="Guillou S."/>
            <person name="Cros-Aarteil S."/>
            <person name="Calhoun S."/>
            <person name="Haridas S."/>
            <person name="Kuo A."/>
            <person name="Mondo S."/>
            <person name="Pangilinan J."/>
            <person name="Riley R."/>
            <person name="LaButti K."/>
            <person name="Andreopoulos B."/>
            <person name="Lipzen A."/>
            <person name="Chen C."/>
            <person name="Yan M."/>
            <person name="Daum C."/>
            <person name="Ng V."/>
            <person name="Clum A."/>
            <person name="Steindorff A."/>
            <person name="Ohm R.A."/>
            <person name="Martin F."/>
            <person name="Silar P."/>
            <person name="Natvig D.O."/>
            <person name="Lalanne C."/>
            <person name="Gautier V."/>
            <person name="Ament-Velasquez S.L."/>
            <person name="Kruys A."/>
            <person name="Hutchinson M.I."/>
            <person name="Powell A.J."/>
            <person name="Barry K."/>
            <person name="Miller A.N."/>
            <person name="Grigoriev I.V."/>
            <person name="Debuchy R."/>
            <person name="Gladieux P."/>
            <person name="Hiltunen Thoren M."/>
            <person name="Johannesson H."/>
        </authorList>
    </citation>
    <scope>NUCLEOTIDE SEQUENCE</scope>
    <source>
        <strain evidence="2">CBS 731.68</strain>
    </source>
</reference>
<gene>
    <name evidence="2" type="ORF">N657DRAFT_340072</name>
</gene>
<dbReference type="GeneID" id="87823667"/>
<feature type="region of interest" description="Disordered" evidence="1">
    <location>
        <begin position="93"/>
        <end position="125"/>
    </location>
</feature>
<name>A0AAN6Z537_9PEZI</name>
<evidence type="ECO:0000256" key="1">
    <source>
        <dbReference type="SAM" id="MobiDB-lite"/>
    </source>
</evidence>
<organism evidence="2 3">
    <name type="scientific">Parathielavia appendiculata</name>
    <dbReference type="NCBI Taxonomy" id="2587402"/>
    <lineage>
        <taxon>Eukaryota</taxon>
        <taxon>Fungi</taxon>
        <taxon>Dikarya</taxon>
        <taxon>Ascomycota</taxon>
        <taxon>Pezizomycotina</taxon>
        <taxon>Sordariomycetes</taxon>
        <taxon>Sordariomycetidae</taxon>
        <taxon>Sordariales</taxon>
        <taxon>Chaetomiaceae</taxon>
        <taxon>Parathielavia</taxon>
    </lineage>
</organism>
<accession>A0AAN6Z537</accession>
<dbReference type="AlphaFoldDB" id="A0AAN6Z537"/>
<reference evidence="2" key="2">
    <citation type="submission" date="2023-05" db="EMBL/GenBank/DDBJ databases">
        <authorList>
            <consortium name="Lawrence Berkeley National Laboratory"/>
            <person name="Steindorff A."/>
            <person name="Hensen N."/>
            <person name="Bonometti L."/>
            <person name="Westerberg I."/>
            <person name="Brannstrom I.O."/>
            <person name="Guillou S."/>
            <person name="Cros-Aarteil S."/>
            <person name="Calhoun S."/>
            <person name="Haridas S."/>
            <person name="Kuo A."/>
            <person name="Mondo S."/>
            <person name="Pangilinan J."/>
            <person name="Riley R."/>
            <person name="Labutti K."/>
            <person name="Andreopoulos B."/>
            <person name="Lipzen A."/>
            <person name="Chen C."/>
            <person name="Yanf M."/>
            <person name="Daum C."/>
            <person name="Ng V."/>
            <person name="Clum A."/>
            <person name="Ohm R."/>
            <person name="Martin F."/>
            <person name="Silar P."/>
            <person name="Natvig D."/>
            <person name="Lalanne C."/>
            <person name="Gautier V."/>
            <person name="Ament-Velasquez S.L."/>
            <person name="Kruys A."/>
            <person name="Hutchinson M.I."/>
            <person name="Powell A.J."/>
            <person name="Barry K."/>
            <person name="Miller A.N."/>
            <person name="Grigoriev I.V."/>
            <person name="Debuchy R."/>
            <person name="Gladieux P."/>
            <person name="Thoren M.H."/>
            <person name="Johannesson H."/>
        </authorList>
    </citation>
    <scope>NUCLEOTIDE SEQUENCE</scope>
    <source>
        <strain evidence="2">CBS 731.68</strain>
    </source>
</reference>
<keyword evidence="3" id="KW-1185">Reference proteome</keyword>
<evidence type="ECO:0000313" key="2">
    <source>
        <dbReference type="EMBL" id="KAK4124928.1"/>
    </source>
</evidence>
<sequence length="209" mass="23430">MKAQRVESGGLQTVQASCPSEIQIADVFSHRSFSRSGLVCTAEHGTTNPWEPHETYISLAWDDKAMVVVGYLCRSQVVPVFLRPKVHDMEWEGQNGAVHEPPSRHTSRKRTSMRSTKLGPRPTPGRVSGSDTLFYRTHPLGWMSGCFDLFALFSSRVYFYSIANSNNLNQLELVEDYPVVPCLCIFSSWTVTCATAPVFMYVDQSKSVL</sequence>
<dbReference type="EMBL" id="MU853226">
    <property type="protein sequence ID" value="KAK4124928.1"/>
    <property type="molecule type" value="Genomic_DNA"/>
</dbReference>
<dbReference type="RefSeq" id="XP_062648699.1">
    <property type="nucleotide sequence ID" value="XM_062786897.1"/>
</dbReference>